<dbReference type="Proteomes" id="UP000663828">
    <property type="component" value="Unassembled WGS sequence"/>
</dbReference>
<name>A0A814EW13_ADIRI</name>
<evidence type="ECO:0000256" key="1">
    <source>
        <dbReference type="SAM" id="MobiDB-lite"/>
    </source>
</evidence>
<gene>
    <name evidence="2" type="ORF">XAT740_LOCUS12007</name>
</gene>
<dbReference type="AlphaFoldDB" id="A0A814EW13"/>
<accession>A0A814EW13</accession>
<protein>
    <submittedName>
        <fullName evidence="2">Uncharacterized protein</fullName>
    </submittedName>
</protein>
<organism evidence="2 3">
    <name type="scientific">Adineta ricciae</name>
    <name type="common">Rotifer</name>
    <dbReference type="NCBI Taxonomy" id="249248"/>
    <lineage>
        <taxon>Eukaryota</taxon>
        <taxon>Metazoa</taxon>
        <taxon>Spiralia</taxon>
        <taxon>Gnathifera</taxon>
        <taxon>Rotifera</taxon>
        <taxon>Eurotatoria</taxon>
        <taxon>Bdelloidea</taxon>
        <taxon>Adinetida</taxon>
        <taxon>Adinetidae</taxon>
        <taxon>Adineta</taxon>
    </lineage>
</organism>
<evidence type="ECO:0000313" key="3">
    <source>
        <dbReference type="Proteomes" id="UP000663828"/>
    </source>
</evidence>
<evidence type="ECO:0000313" key="2">
    <source>
        <dbReference type="EMBL" id="CAF0977590.1"/>
    </source>
</evidence>
<feature type="region of interest" description="Disordered" evidence="1">
    <location>
        <begin position="124"/>
        <end position="144"/>
    </location>
</feature>
<comment type="caution">
    <text evidence="2">The sequence shown here is derived from an EMBL/GenBank/DDBJ whole genome shotgun (WGS) entry which is preliminary data.</text>
</comment>
<dbReference type="EMBL" id="CAJNOR010000670">
    <property type="protein sequence ID" value="CAF0977590.1"/>
    <property type="molecule type" value="Genomic_DNA"/>
</dbReference>
<keyword evidence="3" id="KW-1185">Reference proteome</keyword>
<reference evidence="2" key="1">
    <citation type="submission" date="2021-02" db="EMBL/GenBank/DDBJ databases">
        <authorList>
            <person name="Nowell W R."/>
        </authorList>
    </citation>
    <scope>NUCLEOTIDE SEQUENCE</scope>
</reference>
<sequence length="197" mass="22885">MTLITQANFIENLNRPNVFHPRTSTVRDNLKNLSFHVYSSQHLIPTPSTKGTQNHRSDHTMLPSIIKDELQYQRKNIRPSYRTSVYHSLLSNATPVDLPVIHSHRPKPKLLPAIRDESIMHFPRHPDPPPTPSDDLMDQRSTETNRTRITTPHLYTSDGEDGFVPYRLPALRQSTRQTDKQPKTFLSNYYQTLYAKF</sequence>
<proteinExistence type="predicted"/>